<dbReference type="EMBL" id="MGGF01000011">
    <property type="protein sequence ID" value="OGM22002.1"/>
    <property type="molecule type" value="Genomic_DNA"/>
</dbReference>
<dbReference type="Gene3D" id="3.40.109.10">
    <property type="entry name" value="NADH Oxidase"/>
    <property type="match status" value="1"/>
</dbReference>
<accession>A0A1F7Y407</accession>
<dbReference type="InterPro" id="IPR000415">
    <property type="entry name" value="Nitroreductase-like"/>
</dbReference>
<dbReference type="GO" id="GO:0016491">
    <property type="term" value="F:oxidoreductase activity"/>
    <property type="evidence" value="ECO:0007669"/>
    <property type="project" value="InterPro"/>
</dbReference>
<comment type="caution">
    <text evidence="1">The sequence shown here is derived from an EMBL/GenBank/DDBJ whole genome shotgun (WGS) entry which is preliminary data.</text>
</comment>
<dbReference type="SUPFAM" id="SSF55469">
    <property type="entry name" value="FMN-dependent nitroreductase-like"/>
    <property type="match status" value="1"/>
</dbReference>
<sequence>MLENEGLTVWNIRRQDFPWKGSIEEKIKFLLGYAILAPSTHNVQPWLVKVKRNSCEVYADRTIKLPQADPKGGYLYISLGAFIKNLIIASKYFSMFERVTYFPKKNLDLVAEVFFKKSGSKKNVNKKFEMLLGAVPQRKNNRGLFRRKKIPEYILRKIEKISTPSGIRISYISDSGSIGKLAKLTAGGIRTLYSKKAFRYELAGFINHNLSTKRKGIPAYALKMPTPLSFIFSSLMRLFDMSVPIARVNYKSISSVPLICVISSKNDDPKTWLEIGRMFEALTLCFEASNVDTSIFVAALEIDSLRKQVKKISKARYEPRFLFCAGYIIGEIKHTPRNDVEEILMH</sequence>
<name>A0A1F7Y407_9BACT</name>
<reference evidence="1 2" key="1">
    <citation type="journal article" date="2016" name="Nat. Commun.">
        <title>Thousands of microbial genomes shed light on interconnected biogeochemical processes in an aquifer system.</title>
        <authorList>
            <person name="Anantharaman K."/>
            <person name="Brown C.T."/>
            <person name="Hug L.A."/>
            <person name="Sharon I."/>
            <person name="Castelle C.J."/>
            <person name="Probst A.J."/>
            <person name="Thomas B.C."/>
            <person name="Singh A."/>
            <person name="Wilkins M.J."/>
            <person name="Karaoz U."/>
            <person name="Brodie E.L."/>
            <person name="Williams K.H."/>
            <person name="Hubbard S.S."/>
            <person name="Banfield J.F."/>
        </authorList>
    </citation>
    <scope>NUCLEOTIDE SEQUENCE [LARGE SCALE GENOMIC DNA]</scope>
</reference>
<evidence type="ECO:0008006" key="3">
    <source>
        <dbReference type="Google" id="ProtNLM"/>
    </source>
</evidence>
<protein>
    <recommendedName>
        <fullName evidence="3">Nitroreductase domain-containing protein</fullName>
    </recommendedName>
</protein>
<gene>
    <name evidence="1" type="ORF">A2863_03945</name>
</gene>
<evidence type="ECO:0000313" key="1">
    <source>
        <dbReference type="EMBL" id="OGM22002.1"/>
    </source>
</evidence>
<dbReference type="Proteomes" id="UP000178750">
    <property type="component" value="Unassembled WGS sequence"/>
</dbReference>
<organism evidence="1 2">
    <name type="scientific">Candidatus Woesebacteria bacterium RIFCSPHIGHO2_01_FULL_38_9b</name>
    <dbReference type="NCBI Taxonomy" id="1802493"/>
    <lineage>
        <taxon>Bacteria</taxon>
        <taxon>Candidatus Woeseibacteriota</taxon>
    </lineage>
</organism>
<evidence type="ECO:0000313" key="2">
    <source>
        <dbReference type="Proteomes" id="UP000178750"/>
    </source>
</evidence>
<proteinExistence type="predicted"/>
<dbReference type="AlphaFoldDB" id="A0A1F7Y407"/>